<dbReference type="STRING" id="87541.AWM71_04590"/>
<reference evidence="7 9" key="1">
    <citation type="submission" date="2016-01" db="EMBL/GenBank/DDBJ databases">
        <authorList>
            <person name="Oliw E.H."/>
        </authorList>
    </citation>
    <scope>NUCLEOTIDE SEQUENCE [LARGE SCALE GENOMIC DNA]</scope>
    <source>
        <strain evidence="7 9">KA00635</strain>
    </source>
</reference>
<evidence type="ECO:0000313" key="9">
    <source>
        <dbReference type="Proteomes" id="UP000070422"/>
    </source>
</evidence>
<dbReference type="HAMAP" id="MF_01371_B">
    <property type="entry name" value="Ribosomal_uL30_B"/>
    <property type="match status" value="1"/>
</dbReference>
<evidence type="ECO:0000256" key="3">
    <source>
        <dbReference type="ARBA" id="ARBA00022980"/>
    </source>
</evidence>
<dbReference type="AlphaFoldDB" id="A0A0X8F888"/>
<evidence type="ECO:0000256" key="4">
    <source>
        <dbReference type="ARBA" id="ARBA00023274"/>
    </source>
</evidence>
<evidence type="ECO:0000259" key="6">
    <source>
        <dbReference type="Pfam" id="PF00327"/>
    </source>
</evidence>
<dbReference type="OrthoDB" id="9812790at2"/>
<keyword evidence="4 5" id="KW-0687">Ribonucleoprotein</keyword>
<dbReference type="Proteomes" id="UP000070422">
    <property type="component" value="Unassembled WGS sequence"/>
</dbReference>
<evidence type="ECO:0000313" key="10">
    <source>
        <dbReference type="Proteomes" id="UP000234775"/>
    </source>
</evidence>
<organism evidence="7 9">
    <name type="scientific">Aerococcus christensenii</name>
    <dbReference type="NCBI Taxonomy" id="87541"/>
    <lineage>
        <taxon>Bacteria</taxon>
        <taxon>Bacillati</taxon>
        <taxon>Bacillota</taxon>
        <taxon>Bacilli</taxon>
        <taxon>Lactobacillales</taxon>
        <taxon>Aerococcaceae</taxon>
        <taxon>Aerococcus</taxon>
    </lineage>
</organism>
<dbReference type="Proteomes" id="UP000234775">
    <property type="component" value="Unassembled WGS sequence"/>
</dbReference>
<name>A0A0X8F888_9LACT</name>
<protein>
    <recommendedName>
        <fullName evidence="5">Large ribosomal subunit protein uL30</fullName>
    </recommendedName>
</protein>
<dbReference type="EMBL" id="PKGZ01000007">
    <property type="protein sequence ID" value="PKY90920.1"/>
    <property type="molecule type" value="Genomic_DNA"/>
</dbReference>
<dbReference type="SUPFAM" id="SSF55129">
    <property type="entry name" value="Ribosomal protein L30p/L7e"/>
    <property type="match status" value="1"/>
</dbReference>
<dbReference type="PANTHER" id="PTHR15892">
    <property type="entry name" value="MITOCHONDRIAL RIBOSOMAL PROTEIN L30"/>
    <property type="match status" value="1"/>
</dbReference>
<evidence type="ECO:0000313" key="8">
    <source>
        <dbReference type="EMBL" id="PKY90920.1"/>
    </source>
</evidence>
<dbReference type="GO" id="GO:0022625">
    <property type="term" value="C:cytosolic large ribosomal subunit"/>
    <property type="evidence" value="ECO:0007669"/>
    <property type="project" value="TreeGrafter"/>
</dbReference>
<reference evidence="8 10" key="2">
    <citation type="submission" date="2017-12" db="EMBL/GenBank/DDBJ databases">
        <title>Phylogenetic diversity of female urinary microbiome.</title>
        <authorList>
            <person name="Thomas-White K."/>
            <person name="Wolfe A.J."/>
        </authorList>
    </citation>
    <scope>NUCLEOTIDE SEQUENCE [LARGE SCALE GENOMIC DNA]</scope>
    <source>
        <strain evidence="8 10">UMB0844</strain>
    </source>
</reference>
<dbReference type="EMBL" id="LSCQ01000054">
    <property type="protein sequence ID" value="KXB35871.1"/>
    <property type="molecule type" value="Genomic_DNA"/>
</dbReference>
<dbReference type="CDD" id="cd01658">
    <property type="entry name" value="Ribosomal_L30"/>
    <property type="match status" value="1"/>
</dbReference>
<keyword evidence="3 5" id="KW-0689">Ribosomal protein</keyword>
<dbReference type="Pfam" id="PF00327">
    <property type="entry name" value="Ribosomal_L30"/>
    <property type="match status" value="1"/>
</dbReference>
<accession>A0A0X8F888</accession>
<dbReference type="PIRSF" id="PIRSF002211">
    <property type="entry name" value="Ribosomal_L30_bac-type"/>
    <property type="match status" value="1"/>
</dbReference>
<dbReference type="Gene3D" id="3.30.1390.20">
    <property type="entry name" value="Ribosomal protein L30, ferredoxin-like fold domain"/>
    <property type="match status" value="1"/>
</dbReference>
<evidence type="ECO:0000256" key="5">
    <source>
        <dbReference type="HAMAP-Rule" id="MF_01371"/>
    </source>
</evidence>
<dbReference type="InterPro" id="IPR005996">
    <property type="entry name" value="Ribosomal_uL30_bac-type"/>
</dbReference>
<gene>
    <name evidence="5" type="primary">rpmD</name>
    <name evidence="8" type="ORF">CYJ27_07420</name>
    <name evidence="7" type="ORF">HMPREF3187_01147</name>
</gene>
<dbReference type="NCBIfam" id="TIGR01308">
    <property type="entry name" value="rpmD_bact"/>
    <property type="match status" value="1"/>
</dbReference>
<evidence type="ECO:0000313" key="7">
    <source>
        <dbReference type="EMBL" id="KXB35871.1"/>
    </source>
</evidence>
<keyword evidence="10" id="KW-1185">Reference proteome</keyword>
<comment type="similarity">
    <text evidence="1 5">Belongs to the universal ribosomal protein uL30 family.</text>
</comment>
<dbReference type="GO" id="GO:0006412">
    <property type="term" value="P:translation"/>
    <property type="evidence" value="ECO:0007669"/>
    <property type="project" value="UniProtKB-UniRule"/>
</dbReference>
<evidence type="ECO:0000256" key="2">
    <source>
        <dbReference type="ARBA" id="ARBA00011838"/>
    </source>
</evidence>
<proteinExistence type="inferred from homology"/>
<evidence type="ECO:0000256" key="1">
    <source>
        <dbReference type="ARBA" id="ARBA00007594"/>
    </source>
</evidence>
<sequence>MAEVKVTLKKSLIGRKQDQIKTCQALGLTRPGRTVVKTRNAAIDGMLNKVLHLVEIEEVK</sequence>
<dbReference type="InterPro" id="IPR016082">
    <property type="entry name" value="Ribosomal_uL30_ferredoxin-like"/>
</dbReference>
<dbReference type="RefSeq" id="WP_060776859.1">
    <property type="nucleotide sequence ID" value="NZ_CP014159.1"/>
</dbReference>
<comment type="caution">
    <text evidence="7">The sequence shown here is derived from an EMBL/GenBank/DDBJ whole genome shotgun (WGS) entry which is preliminary data.</text>
</comment>
<dbReference type="KEGG" id="acg:AWM71_04590"/>
<dbReference type="InterPro" id="IPR036919">
    <property type="entry name" value="Ribo_uL30_ferredoxin-like_sf"/>
</dbReference>
<dbReference type="PANTHER" id="PTHR15892:SF2">
    <property type="entry name" value="LARGE RIBOSOMAL SUBUNIT PROTEIN UL30M"/>
    <property type="match status" value="1"/>
</dbReference>
<dbReference type="PATRIC" id="fig|87541.4.peg.1135"/>
<dbReference type="GO" id="GO:0003735">
    <property type="term" value="F:structural constituent of ribosome"/>
    <property type="evidence" value="ECO:0007669"/>
    <property type="project" value="InterPro"/>
</dbReference>
<comment type="subunit">
    <text evidence="2 5">Part of the 50S ribosomal subunit.</text>
</comment>
<feature type="domain" description="Large ribosomal subunit protein uL30-like ferredoxin-like fold" evidence="6">
    <location>
        <begin position="4"/>
        <end position="54"/>
    </location>
</feature>